<dbReference type="AlphaFoldDB" id="A0A2J7Z1E6"/>
<dbReference type="InterPro" id="IPR002509">
    <property type="entry name" value="NODB_dom"/>
</dbReference>
<name>A0A2J7Z1E6_STRMQ</name>
<accession>A0A2J7Z1E6</accession>
<dbReference type="PANTHER" id="PTHR10587:SF133">
    <property type="entry name" value="CHITIN DEACETYLASE 1-RELATED"/>
    <property type="match status" value="1"/>
</dbReference>
<dbReference type="GO" id="GO:0005975">
    <property type="term" value="P:carbohydrate metabolic process"/>
    <property type="evidence" value="ECO:0007669"/>
    <property type="project" value="InterPro"/>
</dbReference>
<keyword evidence="2" id="KW-0378">Hydrolase</keyword>
<dbReference type="Proteomes" id="UP000236520">
    <property type="component" value="Unassembled WGS sequence"/>
</dbReference>
<evidence type="ECO:0000313" key="4">
    <source>
        <dbReference type="EMBL" id="PNG94084.1"/>
    </source>
</evidence>
<protein>
    <recommendedName>
        <fullName evidence="3">NodB homology domain-containing protein</fullName>
    </recommendedName>
</protein>
<comment type="caution">
    <text evidence="4">The sequence shown here is derived from an EMBL/GenBank/DDBJ whole genome shotgun (WGS) entry which is preliminary data.</text>
</comment>
<evidence type="ECO:0000256" key="2">
    <source>
        <dbReference type="ARBA" id="ARBA00022801"/>
    </source>
</evidence>
<dbReference type="InterPro" id="IPR050248">
    <property type="entry name" value="Polysacc_deacetylase_ArnD"/>
</dbReference>
<organism evidence="4 5">
    <name type="scientific">Streptomyces malaysiensis</name>
    <dbReference type="NCBI Taxonomy" id="92644"/>
    <lineage>
        <taxon>Bacteria</taxon>
        <taxon>Bacillati</taxon>
        <taxon>Actinomycetota</taxon>
        <taxon>Actinomycetes</taxon>
        <taxon>Kitasatosporales</taxon>
        <taxon>Streptomycetaceae</taxon>
        <taxon>Streptomyces</taxon>
        <taxon>Streptomyces violaceusniger group</taxon>
    </lineage>
</organism>
<dbReference type="GO" id="GO:0016810">
    <property type="term" value="F:hydrolase activity, acting on carbon-nitrogen (but not peptide) bonds"/>
    <property type="evidence" value="ECO:0007669"/>
    <property type="project" value="InterPro"/>
</dbReference>
<dbReference type="RefSeq" id="WP_102933000.1">
    <property type="nucleotide sequence ID" value="NZ_LJIW01000001.1"/>
</dbReference>
<dbReference type="InterPro" id="IPR011330">
    <property type="entry name" value="Glyco_hydro/deAcase_b/a-brl"/>
</dbReference>
<gene>
    <name evidence="4" type="ORF">SMF913_10109</name>
</gene>
<keyword evidence="1" id="KW-0479">Metal-binding</keyword>
<evidence type="ECO:0000313" key="5">
    <source>
        <dbReference type="Proteomes" id="UP000236520"/>
    </source>
</evidence>
<keyword evidence="5" id="KW-1185">Reference proteome</keyword>
<dbReference type="Gene3D" id="3.20.20.370">
    <property type="entry name" value="Glycoside hydrolase/deacetylase"/>
    <property type="match status" value="1"/>
</dbReference>
<proteinExistence type="predicted"/>
<dbReference type="Pfam" id="PF01522">
    <property type="entry name" value="Polysacc_deac_1"/>
    <property type="match status" value="1"/>
</dbReference>
<evidence type="ECO:0000259" key="3">
    <source>
        <dbReference type="PROSITE" id="PS51677"/>
    </source>
</evidence>
<dbReference type="PROSITE" id="PS51677">
    <property type="entry name" value="NODB"/>
    <property type="match status" value="1"/>
</dbReference>
<evidence type="ECO:0000256" key="1">
    <source>
        <dbReference type="ARBA" id="ARBA00022723"/>
    </source>
</evidence>
<reference evidence="4 5" key="1">
    <citation type="submission" date="2015-09" db="EMBL/GenBank/DDBJ databases">
        <title>Genome sequence, genome mining and natural product profiling of a biocontrol bacterium Streptomyces malaysiensis F913.</title>
        <authorList>
            <person name="Xu Y."/>
            <person name="Wei J."/>
            <person name="Xie J."/>
            <person name="Li T."/>
            <person name="Zhou Z."/>
        </authorList>
    </citation>
    <scope>NUCLEOTIDE SEQUENCE [LARGE SCALE GENOMIC DNA]</scope>
    <source>
        <strain evidence="4 5">F913</strain>
    </source>
</reference>
<dbReference type="GO" id="GO:0016020">
    <property type="term" value="C:membrane"/>
    <property type="evidence" value="ECO:0007669"/>
    <property type="project" value="TreeGrafter"/>
</dbReference>
<dbReference type="EMBL" id="LJIW01000001">
    <property type="protein sequence ID" value="PNG94084.1"/>
    <property type="molecule type" value="Genomic_DNA"/>
</dbReference>
<dbReference type="SUPFAM" id="SSF88713">
    <property type="entry name" value="Glycoside hydrolase/deacetylase"/>
    <property type="match status" value="1"/>
</dbReference>
<feature type="domain" description="NodB homology" evidence="3">
    <location>
        <begin position="23"/>
        <end position="239"/>
    </location>
</feature>
<sequence length="322" mass="35666">MSDISPAGPVKVAVTVDDLLLWDGVPLPAGSSPVDITRSMARTLTEHGVPSTYAFAHTYPVERDPALIAAFEAWVEAGHHLGNHTHHHAPLRWMPAEDFCADIARAERRIGRLIESAPQRYFRYPMDMSSGSESKRGQVEEYLRDHGYRNAPITAWFSDFAWIVPYYRALTNGDAAARKRLRDTYVSAAVDMLAAHAVSARGLFGADVPYIWLIHGSPIAADVLGNILDAFIDRNVEFIPLDEAMRHSANFGMPPCDQRFRNHLQRYALAAGEPAPELAPEVLGEVMAASPMPGVDTIGVLEESVLKPLARRLGAEYEWEWV</sequence>
<dbReference type="PANTHER" id="PTHR10587">
    <property type="entry name" value="GLYCOSYL TRANSFERASE-RELATED"/>
    <property type="match status" value="1"/>
</dbReference>
<dbReference type="GO" id="GO:0046872">
    <property type="term" value="F:metal ion binding"/>
    <property type="evidence" value="ECO:0007669"/>
    <property type="project" value="UniProtKB-KW"/>
</dbReference>